<evidence type="ECO:0000313" key="5">
    <source>
        <dbReference type="Proteomes" id="UP001596044"/>
    </source>
</evidence>
<sequence>MHAKEKQHSLVAHDGHDDRHHGAISVPIYQTSLFSFDTYEQFNLARKDEQENFVYSRGNNPTVRYLEDKLAELEQGERAKCFASGMAAISSAILSIVGQGDHVICTDQAYGPTRDFLGNYLQKFGVETTFVDGSSLDNWVQAVRPNTKLLYLESPTSMMFELQDIKACTELARTIGAETILDNSWATPCHQNPLAMGVGLVVHSITKYISGHSDCVGGVVVGTKRLMDPLMNREYMLFGGLMTPQTAGLVTRGLRTLPLRMQRHEASGLKVAEFISRQSYVSRVNHPGLASHPQHALAHCQMSGFSSLFSFESPEPAERFRALADRLQYFRIGPSWGGFESLITVGELHRENQPVASLVRLYIGTEDPDDLIRDLEEAWRFVAPGDPAEGEFHEQNAGFTQNG</sequence>
<accession>A0ABW0K7Z5</accession>
<evidence type="ECO:0000256" key="1">
    <source>
        <dbReference type="ARBA" id="ARBA00001933"/>
    </source>
</evidence>
<dbReference type="InterPro" id="IPR015424">
    <property type="entry name" value="PyrdxlP-dep_Trfase"/>
</dbReference>
<dbReference type="PANTHER" id="PTHR11808">
    <property type="entry name" value="TRANS-SULFURATION ENZYME FAMILY MEMBER"/>
    <property type="match status" value="1"/>
</dbReference>
<dbReference type="Proteomes" id="UP001596044">
    <property type="component" value="Unassembled WGS sequence"/>
</dbReference>
<name>A0ABW0K7Z5_9BACL</name>
<keyword evidence="2 3" id="KW-0663">Pyridoxal phosphate</keyword>
<dbReference type="InterPro" id="IPR015421">
    <property type="entry name" value="PyrdxlP-dep_Trfase_major"/>
</dbReference>
<dbReference type="PIRSF" id="PIRSF001434">
    <property type="entry name" value="CGS"/>
    <property type="match status" value="1"/>
</dbReference>
<dbReference type="Gene3D" id="3.40.640.10">
    <property type="entry name" value="Type I PLP-dependent aspartate aminotransferase-like (Major domain)"/>
    <property type="match status" value="1"/>
</dbReference>
<comment type="caution">
    <text evidence="4">The sequence shown here is derived from an EMBL/GenBank/DDBJ whole genome shotgun (WGS) entry which is preliminary data.</text>
</comment>
<evidence type="ECO:0000256" key="2">
    <source>
        <dbReference type="ARBA" id="ARBA00022898"/>
    </source>
</evidence>
<keyword evidence="5" id="KW-1185">Reference proteome</keyword>
<dbReference type="RefSeq" id="WP_270878794.1">
    <property type="nucleotide sequence ID" value="NZ_JAQFVF010000021.1"/>
</dbReference>
<evidence type="ECO:0000256" key="3">
    <source>
        <dbReference type="RuleBase" id="RU362118"/>
    </source>
</evidence>
<dbReference type="InterPro" id="IPR015422">
    <property type="entry name" value="PyrdxlP-dep_Trfase_small"/>
</dbReference>
<dbReference type="CDD" id="cd00614">
    <property type="entry name" value="CGS_like"/>
    <property type="match status" value="1"/>
</dbReference>
<organism evidence="4 5">
    <name type="scientific">Paenibacillus aestuarii</name>
    <dbReference type="NCBI Taxonomy" id="516965"/>
    <lineage>
        <taxon>Bacteria</taxon>
        <taxon>Bacillati</taxon>
        <taxon>Bacillota</taxon>
        <taxon>Bacilli</taxon>
        <taxon>Bacillales</taxon>
        <taxon>Paenibacillaceae</taxon>
        <taxon>Paenibacillus</taxon>
    </lineage>
</organism>
<dbReference type="InterPro" id="IPR000277">
    <property type="entry name" value="Cys/Met-Metab_PyrdxlP-dep_enz"/>
</dbReference>
<dbReference type="SUPFAM" id="SSF53383">
    <property type="entry name" value="PLP-dependent transferases"/>
    <property type="match status" value="1"/>
</dbReference>
<comment type="similarity">
    <text evidence="3">Belongs to the trans-sulfuration enzymes family.</text>
</comment>
<reference evidence="5" key="1">
    <citation type="journal article" date="2019" name="Int. J. Syst. Evol. Microbiol.">
        <title>The Global Catalogue of Microorganisms (GCM) 10K type strain sequencing project: providing services to taxonomists for standard genome sequencing and annotation.</title>
        <authorList>
            <consortium name="The Broad Institute Genomics Platform"/>
            <consortium name="The Broad Institute Genome Sequencing Center for Infectious Disease"/>
            <person name="Wu L."/>
            <person name="Ma J."/>
        </authorList>
    </citation>
    <scope>NUCLEOTIDE SEQUENCE [LARGE SCALE GENOMIC DNA]</scope>
    <source>
        <strain evidence="5">KACC 11904</strain>
    </source>
</reference>
<comment type="cofactor">
    <cofactor evidence="1 3">
        <name>pyridoxal 5'-phosphate</name>
        <dbReference type="ChEBI" id="CHEBI:597326"/>
    </cofactor>
</comment>
<dbReference type="Pfam" id="PF01053">
    <property type="entry name" value="Cys_Met_Meta_PP"/>
    <property type="match status" value="1"/>
</dbReference>
<proteinExistence type="inferred from homology"/>
<dbReference type="PANTHER" id="PTHR11808:SF80">
    <property type="entry name" value="CYSTATHIONINE GAMMA-LYASE"/>
    <property type="match status" value="1"/>
</dbReference>
<gene>
    <name evidence="4" type="ORF">ACFPOG_11825</name>
</gene>
<protein>
    <submittedName>
        <fullName evidence="4">Trans-sulfuration enzyme family protein</fullName>
    </submittedName>
</protein>
<dbReference type="EMBL" id="JBHSMJ010000012">
    <property type="protein sequence ID" value="MFC5448958.1"/>
    <property type="molecule type" value="Genomic_DNA"/>
</dbReference>
<dbReference type="Gene3D" id="3.90.1150.10">
    <property type="entry name" value="Aspartate Aminotransferase, domain 1"/>
    <property type="match status" value="1"/>
</dbReference>
<evidence type="ECO:0000313" key="4">
    <source>
        <dbReference type="EMBL" id="MFC5448958.1"/>
    </source>
</evidence>